<keyword evidence="7" id="KW-1185">Reference proteome</keyword>
<evidence type="ECO:0000256" key="1">
    <source>
        <dbReference type="ARBA" id="ARBA00023157"/>
    </source>
</evidence>
<proteinExistence type="predicted"/>
<keyword evidence="4" id="KW-0812">Transmembrane</keyword>
<dbReference type="Pfam" id="PF00057">
    <property type="entry name" value="Ldl_recept_a"/>
    <property type="match status" value="1"/>
</dbReference>
<dbReference type="SUPFAM" id="SSF57424">
    <property type="entry name" value="LDL receptor-like module"/>
    <property type="match status" value="1"/>
</dbReference>
<name>A0A9Q0M3A3_BLOTA</name>
<evidence type="ECO:0000256" key="5">
    <source>
        <dbReference type="SAM" id="SignalP"/>
    </source>
</evidence>
<dbReference type="CDD" id="cd00112">
    <property type="entry name" value="LDLa"/>
    <property type="match status" value="1"/>
</dbReference>
<dbReference type="PANTHER" id="PTHR24652:SF67">
    <property type="entry name" value="LOW-DENSITY LIPOPROTEIN RECEPTOR CLASS A DOMAIN-CONTAINING PROTEIN 2"/>
    <property type="match status" value="1"/>
</dbReference>
<dbReference type="Gene3D" id="4.10.1220.10">
    <property type="entry name" value="EGF-type module"/>
    <property type="match status" value="1"/>
</dbReference>
<feature type="transmembrane region" description="Helical" evidence="4">
    <location>
        <begin position="265"/>
        <end position="291"/>
    </location>
</feature>
<dbReference type="InterPro" id="IPR042333">
    <property type="entry name" value="LRAD2/Mig-13-like"/>
</dbReference>
<evidence type="ECO:0000256" key="2">
    <source>
        <dbReference type="PROSITE-ProRule" id="PRU00124"/>
    </source>
</evidence>
<organism evidence="6 7">
    <name type="scientific">Blomia tropicalis</name>
    <name type="common">Mite</name>
    <dbReference type="NCBI Taxonomy" id="40697"/>
    <lineage>
        <taxon>Eukaryota</taxon>
        <taxon>Metazoa</taxon>
        <taxon>Ecdysozoa</taxon>
        <taxon>Arthropoda</taxon>
        <taxon>Chelicerata</taxon>
        <taxon>Arachnida</taxon>
        <taxon>Acari</taxon>
        <taxon>Acariformes</taxon>
        <taxon>Sarcoptiformes</taxon>
        <taxon>Astigmata</taxon>
        <taxon>Glycyphagoidea</taxon>
        <taxon>Echimyopodidae</taxon>
        <taxon>Blomia</taxon>
    </lineage>
</organism>
<feature type="chain" id="PRO_5040417316" evidence="5">
    <location>
        <begin position="32"/>
        <end position="509"/>
    </location>
</feature>
<protein>
    <submittedName>
        <fullName evidence="6">Uncharacterized protein</fullName>
    </submittedName>
</protein>
<gene>
    <name evidence="6" type="ORF">RDWZM_009542</name>
</gene>
<keyword evidence="4" id="KW-0472">Membrane</keyword>
<comment type="caution">
    <text evidence="2">Lacks conserved residue(s) required for the propagation of feature annotation.</text>
</comment>
<comment type="caution">
    <text evidence="6">The sequence shown here is derived from an EMBL/GenBank/DDBJ whole genome shotgun (WGS) entry which is preliminary data.</text>
</comment>
<dbReference type="AlphaFoldDB" id="A0A9Q0M3A3"/>
<keyword evidence="1 2" id="KW-1015">Disulfide bond</keyword>
<dbReference type="SMART" id="SM00192">
    <property type="entry name" value="LDLa"/>
    <property type="match status" value="1"/>
</dbReference>
<reference evidence="6" key="1">
    <citation type="submission" date="2022-12" db="EMBL/GenBank/DDBJ databases">
        <title>Genome assemblies of Blomia tropicalis.</title>
        <authorList>
            <person name="Cui Y."/>
        </authorList>
    </citation>
    <scope>NUCLEOTIDE SEQUENCE</scope>
    <source>
        <tissue evidence="6">Adult mites</tissue>
    </source>
</reference>
<evidence type="ECO:0000256" key="4">
    <source>
        <dbReference type="SAM" id="Phobius"/>
    </source>
</evidence>
<dbReference type="Proteomes" id="UP001142055">
    <property type="component" value="Chromosome 3"/>
</dbReference>
<dbReference type="PROSITE" id="PS50068">
    <property type="entry name" value="LDLRA_2"/>
    <property type="match status" value="1"/>
</dbReference>
<feature type="compositionally biased region" description="Polar residues" evidence="3">
    <location>
        <begin position="478"/>
        <end position="494"/>
    </location>
</feature>
<feature type="signal peptide" evidence="5">
    <location>
        <begin position="1"/>
        <end position="31"/>
    </location>
</feature>
<dbReference type="InterPro" id="IPR036055">
    <property type="entry name" value="LDL_receptor-like_sf"/>
</dbReference>
<dbReference type="InterPro" id="IPR023415">
    <property type="entry name" value="LDLR_class-A_CS"/>
</dbReference>
<dbReference type="EMBL" id="JAPWDV010000003">
    <property type="protein sequence ID" value="KAJ6218385.1"/>
    <property type="molecule type" value="Genomic_DNA"/>
</dbReference>
<dbReference type="PANTHER" id="PTHR24652">
    <property type="entry name" value="LOW-DENSITY LIPOPROTEIN RECEPTOR CLASS A DOMAIN-CONTAINING PROTEIN 2"/>
    <property type="match status" value="1"/>
</dbReference>
<dbReference type="InterPro" id="IPR002172">
    <property type="entry name" value="LDrepeatLR_classA_rpt"/>
</dbReference>
<evidence type="ECO:0000313" key="6">
    <source>
        <dbReference type="EMBL" id="KAJ6218385.1"/>
    </source>
</evidence>
<feature type="disulfide bond" evidence="2">
    <location>
        <begin position="233"/>
        <end position="251"/>
    </location>
</feature>
<evidence type="ECO:0000256" key="3">
    <source>
        <dbReference type="SAM" id="MobiDB-lite"/>
    </source>
</evidence>
<evidence type="ECO:0000313" key="7">
    <source>
        <dbReference type="Proteomes" id="UP001142055"/>
    </source>
</evidence>
<dbReference type="PROSITE" id="PS01209">
    <property type="entry name" value="LDLRA_1"/>
    <property type="match status" value="1"/>
</dbReference>
<feature type="compositionally biased region" description="Basic and acidic residues" evidence="3">
    <location>
        <begin position="495"/>
        <end position="509"/>
    </location>
</feature>
<keyword evidence="4" id="KW-1133">Transmembrane helix</keyword>
<sequence>MAQNISFHLMLLALGVFLFQSLLVNHPNVDAINTYEIVKHCKRQPPSKEQKLSHKELGKITKRLEVKYGLIVPELYDEYNTNDGEDDEVIDQNKLHESKSIIVDNSLDSNSAIRIVLSNEDNRSKQQNWQYCSLFISAKKPNGLIVTIRRLNLRSGIDWLRLLINNGTFVREFSHVKIDDERDSVAYVANHGVLIELLTGYSSKSSARTNEIELTLTSFREADLCKIDQEFDCGSFRCISSELLCDGLNNCGDNSDEANCPIDNLANYIVISCILLLGSLFIGMCFCYRCCCHSTPKQRKYNGRAKQYQYVKIRTSSLVGPNRIINRRSSIASESDVTTGLLGRHNSIGGIVPDNLRRFRLNHGTESMPVLVHTGIADSEYGTTGNTFMHLPPTYPNYATIHLGSNGYGLIPAHVFGPRGSRSGRSYGGLQPSLRQVDENQTLPTRSHAKPYPRMDPQLFTPPTVVQRPPPPYTPRQADNQPSTSKSETVNNVKTSEDHDKHEPSAPQL</sequence>
<feature type="disulfide bond" evidence="2">
    <location>
        <begin position="245"/>
        <end position="260"/>
    </location>
</feature>
<keyword evidence="5" id="KW-0732">Signal</keyword>
<feature type="region of interest" description="Disordered" evidence="3">
    <location>
        <begin position="422"/>
        <end position="509"/>
    </location>
</feature>
<accession>A0A9Q0M3A3</accession>